<dbReference type="SUPFAM" id="SSF52266">
    <property type="entry name" value="SGNH hydrolase"/>
    <property type="match status" value="1"/>
</dbReference>
<sequence>MPHKLRLLPLLWLAALAVPTFAGGAQPAVVARWGDSLAAFERADRAQRPEAGGVLFVGSSSIRLWPRMPDDFRQVTVINRGFGGSTMADCSQLARQLVVQYRPRHVIVYAGDNDLAEGRTPRQVLESFQEFVRIVRSELPDARISYISVKPSPLREPLLDKAREVNTLVADYIQALPNASFIDVFTAMLDGSGRPRTDLYGPDRLHMNASGYALWKRLITTHILAAQSPSDAPSTGVTPPAR</sequence>
<dbReference type="OrthoDB" id="9790057at2"/>
<keyword evidence="4" id="KW-1185">Reference proteome</keyword>
<dbReference type="InterPro" id="IPR051532">
    <property type="entry name" value="Ester_Hydrolysis_Enzymes"/>
</dbReference>
<dbReference type="InterPro" id="IPR036514">
    <property type="entry name" value="SGNH_hydro_sf"/>
</dbReference>
<dbReference type="PANTHER" id="PTHR30383">
    <property type="entry name" value="THIOESTERASE 1/PROTEASE 1/LYSOPHOSPHOLIPASE L1"/>
    <property type="match status" value="1"/>
</dbReference>
<feature type="chain" id="PRO_5021387518" evidence="1">
    <location>
        <begin position="23"/>
        <end position="242"/>
    </location>
</feature>
<protein>
    <submittedName>
        <fullName evidence="3">GDSL family lipase</fullName>
    </submittedName>
</protein>
<dbReference type="Pfam" id="PF13472">
    <property type="entry name" value="Lipase_GDSL_2"/>
    <property type="match status" value="1"/>
</dbReference>
<dbReference type="EMBL" id="SMLM01000001">
    <property type="protein sequence ID" value="TFZ05589.1"/>
    <property type="molecule type" value="Genomic_DNA"/>
</dbReference>
<evidence type="ECO:0000259" key="2">
    <source>
        <dbReference type="Pfam" id="PF13472"/>
    </source>
</evidence>
<dbReference type="Proteomes" id="UP000298180">
    <property type="component" value="Unassembled WGS sequence"/>
</dbReference>
<gene>
    <name evidence="3" type="ORF">EZ313_02675</name>
</gene>
<name>A0A4Z0C660_9BURK</name>
<feature type="domain" description="SGNH hydrolase-type esterase" evidence="2">
    <location>
        <begin position="34"/>
        <end position="214"/>
    </location>
</feature>
<keyword evidence="1" id="KW-0732">Signal</keyword>
<dbReference type="RefSeq" id="WP_135261671.1">
    <property type="nucleotide sequence ID" value="NZ_SMLM01000001.1"/>
</dbReference>
<dbReference type="PANTHER" id="PTHR30383:SF5">
    <property type="entry name" value="SGNH HYDROLASE-TYPE ESTERASE DOMAIN-CONTAINING PROTEIN"/>
    <property type="match status" value="1"/>
</dbReference>
<dbReference type="CDD" id="cd04502">
    <property type="entry name" value="SGNH_hydrolase_like_7"/>
    <property type="match status" value="1"/>
</dbReference>
<dbReference type="InterPro" id="IPR013830">
    <property type="entry name" value="SGNH_hydro"/>
</dbReference>
<proteinExistence type="predicted"/>
<evidence type="ECO:0000313" key="3">
    <source>
        <dbReference type="EMBL" id="TFZ05589.1"/>
    </source>
</evidence>
<organism evidence="3 4">
    <name type="scientific">Ramlibacter henchirensis</name>
    <dbReference type="NCBI Taxonomy" id="204072"/>
    <lineage>
        <taxon>Bacteria</taxon>
        <taxon>Pseudomonadati</taxon>
        <taxon>Pseudomonadota</taxon>
        <taxon>Betaproteobacteria</taxon>
        <taxon>Burkholderiales</taxon>
        <taxon>Comamonadaceae</taxon>
        <taxon>Ramlibacter</taxon>
    </lineage>
</organism>
<feature type="signal peptide" evidence="1">
    <location>
        <begin position="1"/>
        <end position="22"/>
    </location>
</feature>
<comment type="caution">
    <text evidence="3">The sequence shown here is derived from an EMBL/GenBank/DDBJ whole genome shotgun (WGS) entry which is preliminary data.</text>
</comment>
<reference evidence="3 4" key="1">
    <citation type="submission" date="2019-03" db="EMBL/GenBank/DDBJ databases">
        <title>Ramlibacter henchirensis DSM 14656, whole genome shotgun sequence.</title>
        <authorList>
            <person name="Zhang X."/>
            <person name="Feng G."/>
            <person name="Zhu H."/>
        </authorList>
    </citation>
    <scope>NUCLEOTIDE SEQUENCE [LARGE SCALE GENOMIC DNA]</scope>
    <source>
        <strain evidence="3 4">DSM 14656</strain>
    </source>
</reference>
<evidence type="ECO:0000313" key="4">
    <source>
        <dbReference type="Proteomes" id="UP000298180"/>
    </source>
</evidence>
<dbReference type="Gene3D" id="3.40.50.1110">
    <property type="entry name" value="SGNH hydrolase"/>
    <property type="match status" value="1"/>
</dbReference>
<accession>A0A4Z0C660</accession>
<evidence type="ECO:0000256" key="1">
    <source>
        <dbReference type="SAM" id="SignalP"/>
    </source>
</evidence>
<dbReference type="AlphaFoldDB" id="A0A4Z0C660"/>
<dbReference type="GO" id="GO:0004622">
    <property type="term" value="F:phosphatidylcholine lysophospholipase activity"/>
    <property type="evidence" value="ECO:0007669"/>
    <property type="project" value="TreeGrafter"/>
</dbReference>